<dbReference type="EMBL" id="JABSTR010000008">
    <property type="protein sequence ID" value="KAH9377480.1"/>
    <property type="molecule type" value="Genomic_DNA"/>
</dbReference>
<dbReference type="GO" id="GO:0016460">
    <property type="term" value="C:myosin II complex"/>
    <property type="evidence" value="ECO:0007669"/>
    <property type="project" value="TreeGrafter"/>
</dbReference>
<dbReference type="SUPFAM" id="SSF90257">
    <property type="entry name" value="Myosin rod fragments"/>
    <property type="match status" value="1"/>
</dbReference>
<evidence type="ECO:0000256" key="1">
    <source>
        <dbReference type="SAM" id="Coils"/>
    </source>
</evidence>
<keyword evidence="3" id="KW-1185">Reference proteome</keyword>
<accession>A0A9J6GRW8</accession>
<evidence type="ECO:0000313" key="2">
    <source>
        <dbReference type="EMBL" id="KAH9377480.1"/>
    </source>
</evidence>
<protein>
    <submittedName>
        <fullName evidence="2">Uncharacterized protein</fullName>
    </submittedName>
</protein>
<sequence length="215" mass="24482">MLEYGTLGAYGGFVTVQRQLQDLRIAPPLPSLKAKEFFGSAKKESFCSLLEDAEFAKSAAIKARQGAEAELEDVQSQLEEVLRTKNEAESRCLQLAREKGALQVQLEEMEEEQAELMKKYKAAVQQMQSDQKLMIEQTQQILDLESEKHHLKEQVQDLNSKMDHLASQAEDSHAVRRLEAKVRELESRLELEQTAKARLEVSTTTHILKRQSQEL</sequence>
<dbReference type="PANTHER" id="PTHR45615:SF36">
    <property type="entry name" value="MYOSIN HEAVY CHAIN-LIKE, ISOFORM B-RELATED"/>
    <property type="match status" value="1"/>
</dbReference>
<name>A0A9J6GRW8_HAELO</name>
<dbReference type="Proteomes" id="UP000821853">
    <property type="component" value="Unassembled WGS sequence"/>
</dbReference>
<dbReference type="PANTHER" id="PTHR45615">
    <property type="entry name" value="MYOSIN HEAVY CHAIN, NON-MUSCLE"/>
    <property type="match status" value="1"/>
</dbReference>
<dbReference type="GO" id="GO:0005737">
    <property type="term" value="C:cytoplasm"/>
    <property type="evidence" value="ECO:0007669"/>
    <property type="project" value="TreeGrafter"/>
</dbReference>
<comment type="caution">
    <text evidence="2">The sequence shown here is derived from an EMBL/GenBank/DDBJ whole genome shotgun (WGS) entry which is preliminary data.</text>
</comment>
<organism evidence="2 3">
    <name type="scientific">Haemaphysalis longicornis</name>
    <name type="common">Bush tick</name>
    <dbReference type="NCBI Taxonomy" id="44386"/>
    <lineage>
        <taxon>Eukaryota</taxon>
        <taxon>Metazoa</taxon>
        <taxon>Ecdysozoa</taxon>
        <taxon>Arthropoda</taxon>
        <taxon>Chelicerata</taxon>
        <taxon>Arachnida</taxon>
        <taxon>Acari</taxon>
        <taxon>Parasitiformes</taxon>
        <taxon>Ixodida</taxon>
        <taxon>Ixodoidea</taxon>
        <taxon>Ixodidae</taxon>
        <taxon>Haemaphysalinae</taxon>
        <taxon>Haemaphysalis</taxon>
    </lineage>
</organism>
<dbReference type="AlphaFoldDB" id="A0A9J6GRW8"/>
<evidence type="ECO:0000313" key="3">
    <source>
        <dbReference type="Proteomes" id="UP000821853"/>
    </source>
</evidence>
<dbReference type="GO" id="GO:0031032">
    <property type="term" value="P:actomyosin structure organization"/>
    <property type="evidence" value="ECO:0007669"/>
    <property type="project" value="TreeGrafter"/>
</dbReference>
<reference evidence="2 3" key="1">
    <citation type="journal article" date="2020" name="Cell">
        <title>Large-Scale Comparative Analyses of Tick Genomes Elucidate Their Genetic Diversity and Vector Capacities.</title>
        <authorList>
            <consortium name="Tick Genome and Microbiome Consortium (TIGMIC)"/>
            <person name="Jia N."/>
            <person name="Wang J."/>
            <person name="Shi W."/>
            <person name="Du L."/>
            <person name="Sun Y."/>
            <person name="Zhan W."/>
            <person name="Jiang J.F."/>
            <person name="Wang Q."/>
            <person name="Zhang B."/>
            <person name="Ji P."/>
            <person name="Bell-Sakyi L."/>
            <person name="Cui X.M."/>
            <person name="Yuan T.T."/>
            <person name="Jiang B.G."/>
            <person name="Yang W.F."/>
            <person name="Lam T.T."/>
            <person name="Chang Q.C."/>
            <person name="Ding S.J."/>
            <person name="Wang X.J."/>
            <person name="Zhu J.G."/>
            <person name="Ruan X.D."/>
            <person name="Zhao L."/>
            <person name="Wei J.T."/>
            <person name="Ye R.Z."/>
            <person name="Que T.C."/>
            <person name="Du C.H."/>
            <person name="Zhou Y.H."/>
            <person name="Cheng J.X."/>
            <person name="Dai P.F."/>
            <person name="Guo W.B."/>
            <person name="Han X.H."/>
            <person name="Huang E.J."/>
            <person name="Li L.F."/>
            <person name="Wei W."/>
            <person name="Gao Y.C."/>
            <person name="Liu J.Z."/>
            <person name="Shao H.Z."/>
            <person name="Wang X."/>
            <person name="Wang C.C."/>
            <person name="Yang T.C."/>
            <person name="Huo Q.B."/>
            <person name="Li W."/>
            <person name="Chen H.Y."/>
            <person name="Chen S.E."/>
            <person name="Zhou L.G."/>
            <person name="Ni X.B."/>
            <person name="Tian J.H."/>
            <person name="Sheng Y."/>
            <person name="Liu T."/>
            <person name="Pan Y.S."/>
            <person name="Xia L.Y."/>
            <person name="Li J."/>
            <person name="Zhao F."/>
            <person name="Cao W.C."/>
        </authorList>
    </citation>
    <scope>NUCLEOTIDE SEQUENCE [LARGE SCALE GENOMIC DNA]</scope>
    <source>
        <strain evidence="2">HaeL-2018</strain>
    </source>
</reference>
<proteinExistence type="predicted"/>
<dbReference type="OMA" id="QIEFMEG"/>
<dbReference type="VEuPathDB" id="VectorBase:HLOH_045039"/>
<dbReference type="OrthoDB" id="6496278at2759"/>
<dbReference type="GO" id="GO:0032982">
    <property type="term" value="C:myosin filament"/>
    <property type="evidence" value="ECO:0007669"/>
    <property type="project" value="TreeGrafter"/>
</dbReference>
<gene>
    <name evidence="2" type="ORF">HPB48_006259</name>
</gene>
<feature type="coiled-coil region" evidence="1">
    <location>
        <begin position="57"/>
        <end position="202"/>
    </location>
</feature>
<dbReference type="GO" id="GO:0051015">
    <property type="term" value="F:actin filament binding"/>
    <property type="evidence" value="ECO:0007669"/>
    <property type="project" value="TreeGrafter"/>
</dbReference>
<keyword evidence="1" id="KW-0175">Coiled coil</keyword>